<dbReference type="Pfam" id="PF12773">
    <property type="entry name" value="DZR"/>
    <property type="match status" value="1"/>
</dbReference>
<dbReference type="RefSeq" id="WP_126657946.1">
    <property type="nucleotide sequence ID" value="NZ_RYYR01000005.1"/>
</dbReference>
<comment type="caution">
    <text evidence="2">The sequence shown here is derived from an EMBL/GenBank/DDBJ whole genome shotgun (WGS) entry which is preliminary data.</text>
</comment>
<evidence type="ECO:0000313" key="2">
    <source>
        <dbReference type="EMBL" id="RUL55096.1"/>
    </source>
</evidence>
<reference evidence="2 3" key="1">
    <citation type="submission" date="2018-12" db="EMBL/GenBank/DDBJ databases">
        <title>Lysinibacillus antri sp. nov., isolated from a cave soil.</title>
        <authorList>
            <person name="Narsing Rao M.P."/>
            <person name="Zhang H."/>
            <person name="Dong Z.-Y."/>
            <person name="Niu X.-K."/>
            <person name="Zhang K."/>
            <person name="Fang B.-Z."/>
            <person name="Kang Y.-Q."/>
            <person name="Xiao M."/>
            <person name="Li W.-J."/>
        </authorList>
    </citation>
    <scope>NUCLEOTIDE SEQUENCE [LARGE SCALE GENOMIC DNA]</scope>
    <source>
        <strain evidence="2 3">SYSU K30002</strain>
    </source>
</reference>
<dbReference type="EMBL" id="RYYR01000005">
    <property type="protein sequence ID" value="RUL55096.1"/>
    <property type="molecule type" value="Genomic_DNA"/>
</dbReference>
<keyword evidence="3" id="KW-1185">Reference proteome</keyword>
<dbReference type="Proteomes" id="UP000287910">
    <property type="component" value="Unassembled WGS sequence"/>
</dbReference>
<sequence>MIETNKRKGIDLKDVKQRLNASNEQRLELIVRLGEATNNMLRHNEEDLTPLHQLSDQLLNLDIEIYQLLCTLNELSTNNQHCINCQQALVENAKFCGNCGTSNPNFKDATVPQVNCYYCKQLIDEPHMYCPCCGVKQEGM</sequence>
<evidence type="ECO:0000259" key="1">
    <source>
        <dbReference type="Pfam" id="PF12773"/>
    </source>
</evidence>
<proteinExistence type="predicted"/>
<name>A0A3S0P7A5_9BACI</name>
<dbReference type="AlphaFoldDB" id="A0A3S0P7A5"/>
<feature type="domain" description="DZANK-type" evidence="1">
    <location>
        <begin position="82"/>
        <end position="134"/>
    </location>
</feature>
<accession>A0A3S0P7A5</accession>
<evidence type="ECO:0000313" key="3">
    <source>
        <dbReference type="Proteomes" id="UP000287910"/>
    </source>
</evidence>
<dbReference type="InterPro" id="IPR025874">
    <property type="entry name" value="DZR"/>
</dbReference>
<organism evidence="2 3">
    <name type="scientific">Lysinibacillus antri</name>
    <dbReference type="NCBI Taxonomy" id="2498145"/>
    <lineage>
        <taxon>Bacteria</taxon>
        <taxon>Bacillati</taxon>
        <taxon>Bacillota</taxon>
        <taxon>Bacilli</taxon>
        <taxon>Bacillales</taxon>
        <taxon>Bacillaceae</taxon>
        <taxon>Lysinibacillus</taxon>
    </lineage>
</organism>
<protein>
    <submittedName>
        <fullName evidence="2">Zinc ribbon domain-containing protein</fullName>
    </submittedName>
</protein>
<gene>
    <name evidence="2" type="ORF">EK386_05050</name>
</gene>